<proteinExistence type="predicted"/>
<dbReference type="InterPro" id="IPR036979">
    <property type="entry name" value="CM_dom_sf"/>
</dbReference>
<dbReference type="InterPro" id="IPR013785">
    <property type="entry name" value="Aldolase_TIM"/>
</dbReference>
<feature type="domain" description="Chorismate mutase" evidence="3">
    <location>
        <begin position="268"/>
        <end position="359"/>
    </location>
</feature>
<dbReference type="SUPFAM" id="SSF48600">
    <property type="entry name" value="Chorismate mutase II"/>
    <property type="match status" value="1"/>
</dbReference>
<accession>A0ABP9DMQ0</accession>
<evidence type="ECO:0000313" key="4">
    <source>
        <dbReference type="EMBL" id="GAA4847235.1"/>
    </source>
</evidence>
<dbReference type="Gene3D" id="1.20.59.10">
    <property type="entry name" value="Chorismate mutase"/>
    <property type="match status" value="1"/>
</dbReference>
<dbReference type="EMBL" id="BAABJX010000056">
    <property type="protein sequence ID" value="GAA4847235.1"/>
    <property type="molecule type" value="Genomic_DNA"/>
</dbReference>
<dbReference type="InterPro" id="IPR006218">
    <property type="entry name" value="DAHP1/KDSA"/>
</dbReference>
<evidence type="ECO:0000256" key="1">
    <source>
        <dbReference type="ARBA" id="ARBA00012404"/>
    </source>
</evidence>
<comment type="caution">
    <text evidence="4">The sequence shown here is derived from an EMBL/GenBank/DDBJ whole genome shotgun (WGS) entry which is preliminary data.</text>
</comment>
<dbReference type="InterPro" id="IPR052899">
    <property type="entry name" value="Class-I_DAHP_synthase"/>
</dbReference>
<name>A0ABP9DMQ0_9BACT</name>
<gene>
    <name evidence="4" type="ORF">GCM10023331_34960</name>
</gene>
<dbReference type="InterPro" id="IPR036263">
    <property type="entry name" value="Chorismate_II_sf"/>
</dbReference>
<dbReference type="RefSeq" id="WP_345374156.1">
    <property type="nucleotide sequence ID" value="NZ_BAABJX010000056.1"/>
</dbReference>
<dbReference type="Gene3D" id="3.20.20.70">
    <property type="entry name" value="Aldolase class I"/>
    <property type="match status" value="1"/>
</dbReference>
<dbReference type="Pfam" id="PF00793">
    <property type="entry name" value="DAHP_synth_1"/>
    <property type="match status" value="1"/>
</dbReference>
<dbReference type="EC" id="5.4.99.5" evidence="1"/>
<keyword evidence="5" id="KW-1185">Reference proteome</keyword>
<dbReference type="SUPFAM" id="SSF51569">
    <property type="entry name" value="Aldolase"/>
    <property type="match status" value="1"/>
</dbReference>
<dbReference type="Proteomes" id="UP001500298">
    <property type="component" value="Unassembled WGS sequence"/>
</dbReference>
<reference evidence="5" key="1">
    <citation type="journal article" date="2019" name="Int. J. Syst. Evol. Microbiol.">
        <title>The Global Catalogue of Microorganisms (GCM) 10K type strain sequencing project: providing services to taxonomists for standard genome sequencing and annotation.</title>
        <authorList>
            <consortium name="The Broad Institute Genomics Platform"/>
            <consortium name="The Broad Institute Genome Sequencing Center for Infectious Disease"/>
            <person name="Wu L."/>
            <person name="Ma J."/>
        </authorList>
    </citation>
    <scope>NUCLEOTIDE SEQUENCE [LARGE SCALE GENOMIC DNA]</scope>
    <source>
        <strain evidence="5">JCM 18326</strain>
    </source>
</reference>
<evidence type="ECO:0000256" key="2">
    <source>
        <dbReference type="ARBA" id="ARBA00022679"/>
    </source>
</evidence>
<dbReference type="PANTHER" id="PTHR43018:SF1">
    <property type="entry name" value="PROTEIN AROA(G)"/>
    <property type="match status" value="1"/>
</dbReference>
<organism evidence="4 5">
    <name type="scientific">Algivirga pacifica</name>
    <dbReference type="NCBI Taxonomy" id="1162670"/>
    <lineage>
        <taxon>Bacteria</taxon>
        <taxon>Pseudomonadati</taxon>
        <taxon>Bacteroidota</taxon>
        <taxon>Cytophagia</taxon>
        <taxon>Cytophagales</taxon>
        <taxon>Flammeovirgaceae</taxon>
        <taxon>Algivirga</taxon>
    </lineage>
</organism>
<dbReference type="InterPro" id="IPR002701">
    <property type="entry name" value="CM_II_prokaryot"/>
</dbReference>
<evidence type="ECO:0000259" key="3">
    <source>
        <dbReference type="PROSITE" id="PS51168"/>
    </source>
</evidence>
<dbReference type="Pfam" id="PF01817">
    <property type="entry name" value="CM_2"/>
    <property type="match status" value="1"/>
</dbReference>
<dbReference type="PANTHER" id="PTHR43018">
    <property type="entry name" value="PHOSPHO-2-DEHYDRO-3-DEOXYHEPTONATE ALDOLASE"/>
    <property type="match status" value="1"/>
</dbReference>
<evidence type="ECO:0000313" key="5">
    <source>
        <dbReference type="Proteomes" id="UP001500298"/>
    </source>
</evidence>
<dbReference type="PROSITE" id="PS51168">
    <property type="entry name" value="CHORISMATE_MUT_2"/>
    <property type="match status" value="1"/>
</dbReference>
<protein>
    <recommendedName>
        <fullName evidence="1">chorismate mutase</fullName>
        <ecNumber evidence="1">5.4.99.5</ecNumber>
    </recommendedName>
</protein>
<keyword evidence="2" id="KW-0808">Transferase</keyword>
<dbReference type="SMART" id="SM00830">
    <property type="entry name" value="CM_2"/>
    <property type="match status" value="1"/>
</dbReference>
<sequence>MKDIRALNEWSVVKNNTPIAIAGPCSAETEEQLMATCKQIKENIDITMFRAGVWKPRTRPGSFEGVGEEGLKWFKNVKKELDMPITVEVANAEHVELALKHDVDVLWIGARSTVNPFTVQEIADALKGTNVPVMIKNPLNPDLALWKGAIERIYNAGIRDIAALHRGFSSFEKTKYRNIPMWKLAIELKTDLPNIPLICDPSHIGGSRDLILPVSQKAMDLDFDGLMIETHYNPTEAWSDAAQQVTPARLAEILNEVKIKQRQLDPSDLDANQLDDLRGKIDRIDNEILDALASRMGVVNQIGEYKRDHNLTVFQADRWINVFQSRPGAASDLGLSKEFVEQMFKLIHDESIRLQTKIVNTEKENV</sequence>